<evidence type="ECO:0000256" key="1">
    <source>
        <dbReference type="ARBA" id="ARBA00000971"/>
    </source>
</evidence>
<protein>
    <recommendedName>
        <fullName evidence="5">Peptidyl-prolyl cis-trans isomerase</fullName>
        <shortName evidence="5">PPIase</shortName>
        <ecNumber evidence="5">5.2.1.8</ecNumber>
    </recommendedName>
</protein>
<accession>A0A7M7KRJ2</accession>
<dbReference type="InParanoid" id="A0A7M7KRJ2"/>
<sequence>MAMLLRNGARGAQITAQASAAFGLNGGGASCCFGSWAKVSRGRFYINSGSSSSSIQVSSRTSTVNGVCLLGSQLQQRVAGFASKASQQKNSAKMSGLPRVFMDIEAEGTKLGRIVMELRSDVVPKTAENFRALCTGETGKGYKGSTFHRIIPNFMCQGGDFTKGNGTGGVSIYGERFEDENFTLKHTGPGILSMANAGRDSNGSQFFLCTIKTQWLDGKHVVFGSVVEGMDVVKQMEALGSQSGATKKKVVIADCGQL</sequence>
<dbReference type="CDD" id="cd01926">
    <property type="entry name" value="cyclophilin_ABH_like"/>
    <property type="match status" value="1"/>
</dbReference>
<dbReference type="InterPro" id="IPR002130">
    <property type="entry name" value="Cyclophilin-type_PPIase_dom"/>
</dbReference>
<evidence type="ECO:0000313" key="8">
    <source>
        <dbReference type="Proteomes" id="UP000594260"/>
    </source>
</evidence>
<dbReference type="PROSITE" id="PS51257">
    <property type="entry name" value="PROKAR_LIPOPROTEIN"/>
    <property type="match status" value="1"/>
</dbReference>
<comment type="similarity">
    <text evidence="5">Belongs to the cyclophilin-type PPIase family.</text>
</comment>
<dbReference type="PROSITE" id="PS50072">
    <property type="entry name" value="CSA_PPIASE_2"/>
    <property type="match status" value="1"/>
</dbReference>
<organism evidence="7 8">
    <name type="scientific">Varroa destructor</name>
    <name type="common">Honeybee mite</name>
    <dbReference type="NCBI Taxonomy" id="109461"/>
    <lineage>
        <taxon>Eukaryota</taxon>
        <taxon>Metazoa</taxon>
        <taxon>Ecdysozoa</taxon>
        <taxon>Arthropoda</taxon>
        <taxon>Chelicerata</taxon>
        <taxon>Arachnida</taxon>
        <taxon>Acari</taxon>
        <taxon>Parasitiformes</taxon>
        <taxon>Mesostigmata</taxon>
        <taxon>Gamasina</taxon>
        <taxon>Dermanyssoidea</taxon>
        <taxon>Varroidae</taxon>
        <taxon>Varroa</taxon>
    </lineage>
</organism>
<dbReference type="PROSITE" id="PS00170">
    <property type="entry name" value="CSA_PPIASE_1"/>
    <property type="match status" value="1"/>
</dbReference>
<evidence type="ECO:0000256" key="5">
    <source>
        <dbReference type="RuleBase" id="RU363019"/>
    </source>
</evidence>
<dbReference type="InterPro" id="IPR029000">
    <property type="entry name" value="Cyclophilin-like_dom_sf"/>
</dbReference>
<dbReference type="FunFam" id="2.40.100.10:FF:000013">
    <property type="entry name" value="Peptidyl-prolyl cis-trans isomerase"/>
    <property type="match status" value="1"/>
</dbReference>
<comment type="catalytic activity">
    <reaction evidence="1 5">
        <text>[protein]-peptidylproline (omega=180) = [protein]-peptidylproline (omega=0)</text>
        <dbReference type="Rhea" id="RHEA:16237"/>
        <dbReference type="Rhea" id="RHEA-COMP:10747"/>
        <dbReference type="Rhea" id="RHEA-COMP:10748"/>
        <dbReference type="ChEBI" id="CHEBI:83833"/>
        <dbReference type="ChEBI" id="CHEBI:83834"/>
        <dbReference type="EC" id="5.2.1.8"/>
    </reaction>
</comment>
<dbReference type="SUPFAM" id="SSF50891">
    <property type="entry name" value="Cyclophilin-like"/>
    <property type="match status" value="1"/>
</dbReference>
<dbReference type="Pfam" id="PF00160">
    <property type="entry name" value="Pro_isomerase"/>
    <property type="match status" value="1"/>
</dbReference>
<reference evidence="7" key="1">
    <citation type="submission" date="2021-01" db="UniProtKB">
        <authorList>
            <consortium name="EnsemblMetazoa"/>
        </authorList>
    </citation>
    <scope>IDENTIFICATION</scope>
</reference>
<dbReference type="GO" id="GO:0016018">
    <property type="term" value="F:cyclosporin A binding"/>
    <property type="evidence" value="ECO:0007669"/>
    <property type="project" value="TreeGrafter"/>
</dbReference>
<dbReference type="PANTHER" id="PTHR11071">
    <property type="entry name" value="PEPTIDYL-PROLYL CIS-TRANS ISOMERASE"/>
    <property type="match status" value="1"/>
</dbReference>
<comment type="function">
    <text evidence="2 5">PPIases accelerate the folding of proteins. It catalyzes the cis-trans isomerization of proline imidic peptide bonds in oligopeptides.</text>
</comment>
<dbReference type="GeneID" id="111254374"/>
<keyword evidence="8" id="KW-1185">Reference proteome</keyword>
<proteinExistence type="inferred from homology"/>
<dbReference type="Gene3D" id="2.40.100.10">
    <property type="entry name" value="Cyclophilin-like"/>
    <property type="match status" value="1"/>
</dbReference>
<dbReference type="EnsemblMetazoa" id="XM_022815129">
    <property type="protein sequence ID" value="XP_022670864"/>
    <property type="gene ID" value="LOC111254374"/>
</dbReference>
<evidence type="ECO:0000256" key="3">
    <source>
        <dbReference type="ARBA" id="ARBA00023110"/>
    </source>
</evidence>
<dbReference type="OMA" id="NHEVGCI"/>
<name>A0A7M7KRJ2_VARDE</name>
<keyword evidence="3 5" id="KW-0697">Rotamase</keyword>
<dbReference type="PRINTS" id="PR00153">
    <property type="entry name" value="CSAPPISMRASE"/>
</dbReference>
<dbReference type="InterPro" id="IPR020892">
    <property type="entry name" value="Cyclophilin-type_PPIase_CS"/>
</dbReference>
<evidence type="ECO:0000256" key="4">
    <source>
        <dbReference type="ARBA" id="ARBA00023235"/>
    </source>
</evidence>
<dbReference type="AlphaFoldDB" id="A0A7M7KRJ2"/>
<dbReference type="OrthoDB" id="193499at2759"/>
<dbReference type="Proteomes" id="UP000594260">
    <property type="component" value="Unplaced"/>
</dbReference>
<dbReference type="EC" id="5.2.1.8" evidence="5"/>
<dbReference type="GO" id="GO:0006457">
    <property type="term" value="P:protein folding"/>
    <property type="evidence" value="ECO:0007669"/>
    <property type="project" value="InterPro"/>
</dbReference>
<dbReference type="PANTHER" id="PTHR11071:SF561">
    <property type="entry name" value="PEPTIDYL-PROLYL CIS-TRANS ISOMERASE D-RELATED"/>
    <property type="match status" value="1"/>
</dbReference>
<dbReference type="RefSeq" id="XP_022670864.1">
    <property type="nucleotide sequence ID" value="XM_022815129.1"/>
</dbReference>
<feature type="domain" description="PPIase cyclophilin-type" evidence="6">
    <location>
        <begin position="101"/>
        <end position="257"/>
    </location>
</feature>
<dbReference type="GO" id="GO:0005737">
    <property type="term" value="C:cytoplasm"/>
    <property type="evidence" value="ECO:0007669"/>
    <property type="project" value="TreeGrafter"/>
</dbReference>
<evidence type="ECO:0000313" key="7">
    <source>
        <dbReference type="EnsemblMetazoa" id="XP_022670864"/>
    </source>
</evidence>
<keyword evidence="4 5" id="KW-0413">Isomerase</keyword>
<dbReference type="FunCoup" id="A0A7M7KRJ2">
    <property type="interactions" value="1296"/>
</dbReference>
<evidence type="ECO:0000259" key="6">
    <source>
        <dbReference type="PROSITE" id="PS50072"/>
    </source>
</evidence>
<dbReference type="KEGG" id="vde:111254374"/>
<dbReference type="GO" id="GO:0003755">
    <property type="term" value="F:peptidyl-prolyl cis-trans isomerase activity"/>
    <property type="evidence" value="ECO:0007669"/>
    <property type="project" value="UniProtKB-UniRule"/>
</dbReference>
<evidence type="ECO:0000256" key="2">
    <source>
        <dbReference type="ARBA" id="ARBA00002388"/>
    </source>
</evidence>